<accession>D9SU57</accession>
<evidence type="ECO:0000256" key="2">
    <source>
        <dbReference type="SAM" id="SignalP"/>
    </source>
</evidence>
<keyword evidence="1" id="KW-0472">Membrane</keyword>
<name>D9SU57_CLOC7</name>
<dbReference type="AlphaFoldDB" id="D9SU57"/>
<feature type="signal peptide" evidence="2">
    <location>
        <begin position="1"/>
        <end position="24"/>
    </location>
</feature>
<dbReference type="OrthoDB" id="9989915at2"/>
<proteinExistence type="predicted"/>
<keyword evidence="1" id="KW-0812">Transmembrane</keyword>
<evidence type="ECO:0000313" key="3">
    <source>
        <dbReference type="EMBL" id="ADL50895.1"/>
    </source>
</evidence>
<sequence length="342" mass="37650">MKKITIIISICLVFALTFSGQLSAFALSNSASEVSTSIDVSDITLSPEADATFNKDVANDDVFIELVTSATIHRKKNVSLNDVHGGKSIKLYGIKNSENILQSLYDSYIATGTMQSMIDPDYGILKLYVNGNNEFVDSLAFTREGNLPGAKAKNGWIEVGSGIATSKDDPLVKYSQDENLKNLIISLGIEKAENIKLISSIPNTDMRTSIYFVQNNEEFLIPLEDVSNCMKASQVYKVSDIFQNYLKPILDFQKENAKKYANVDPKDVPYGLLPYPSNLPVITAIDMHTYGTDNLLFAEQTPMSNSDSNRDSWCLFGILPVAAILIICGIVIVVRKNKKVSS</sequence>
<dbReference type="Proteomes" id="UP000002730">
    <property type="component" value="Chromosome"/>
</dbReference>
<organism evidence="3 4">
    <name type="scientific">Clostridium cellulovorans (strain ATCC 35296 / DSM 3052 / OCM 3 / 743B)</name>
    <dbReference type="NCBI Taxonomy" id="573061"/>
    <lineage>
        <taxon>Bacteria</taxon>
        <taxon>Bacillati</taxon>
        <taxon>Bacillota</taxon>
        <taxon>Clostridia</taxon>
        <taxon>Eubacteriales</taxon>
        <taxon>Clostridiaceae</taxon>
        <taxon>Clostridium</taxon>
    </lineage>
</organism>
<keyword evidence="4" id="KW-1185">Reference proteome</keyword>
<keyword evidence="1" id="KW-1133">Transmembrane helix</keyword>
<feature type="transmembrane region" description="Helical" evidence="1">
    <location>
        <begin position="315"/>
        <end position="334"/>
    </location>
</feature>
<dbReference type="EMBL" id="CP002160">
    <property type="protein sequence ID" value="ADL50895.1"/>
    <property type="molecule type" value="Genomic_DNA"/>
</dbReference>
<dbReference type="eggNOG" id="ENOG5033TSD">
    <property type="taxonomic scope" value="Bacteria"/>
</dbReference>
<evidence type="ECO:0000256" key="1">
    <source>
        <dbReference type="SAM" id="Phobius"/>
    </source>
</evidence>
<feature type="chain" id="PRO_5038791197" evidence="2">
    <location>
        <begin position="25"/>
        <end position="342"/>
    </location>
</feature>
<protein>
    <submittedName>
        <fullName evidence="3">Uncharacterized protein</fullName>
    </submittedName>
</protein>
<gene>
    <name evidence="3" type="ordered locus">Clocel_1139</name>
</gene>
<reference evidence="3 4" key="1">
    <citation type="submission" date="2010-08" db="EMBL/GenBank/DDBJ databases">
        <title>Complete sequence of Clostridium cellulovorans 743B.</title>
        <authorList>
            <consortium name="US DOE Joint Genome Institute"/>
            <person name="Lucas S."/>
            <person name="Copeland A."/>
            <person name="Lapidus A."/>
            <person name="Cheng J.-F."/>
            <person name="Bruce D."/>
            <person name="Goodwin L."/>
            <person name="Pitluck S."/>
            <person name="Chertkov O."/>
            <person name="Detter J.C."/>
            <person name="Han C."/>
            <person name="Tapia R."/>
            <person name="Land M."/>
            <person name="Hauser L."/>
            <person name="Chang Y.-J."/>
            <person name="Jeffries C."/>
            <person name="Kyrpides N."/>
            <person name="Ivanova N."/>
            <person name="Mikhailova N."/>
            <person name="Hemme C.L."/>
            <person name="Woyke T."/>
        </authorList>
    </citation>
    <scope>NUCLEOTIDE SEQUENCE [LARGE SCALE GENOMIC DNA]</scope>
    <source>
        <strain evidence="4">ATCC 35296 / DSM 3052 / OCM 3 / 743B</strain>
    </source>
</reference>
<dbReference type="KEGG" id="ccb:Clocel_1139"/>
<dbReference type="RefSeq" id="WP_010076252.1">
    <property type="nucleotide sequence ID" value="NC_014393.1"/>
</dbReference>
<keyword evidence="2" id="KW-0732">Signal</keyword>
<evidence type="ECO:0000313" key="4">
    <source>
        <dbReference type="Proteomes" id="UP000002730"/>
    </source>
</evidence>
<dbReference type="HOGENOM" id="CLU_810627_0_0_9"/>